<dbReference type="GO" id="GO:0005886">
    <property type="term" value="C:plasma membrane"/>
    <property type="evidence" value="ECO:0007669"/>
    <property type="project" value="UniProtKB-SubCell"/>
</dbReference>
<evidence type="ECO:0000313" key="9">
    <source>
        <dbReference type="Proteomes" id="UP000179467"/>
    </source>
</evidence>
<dbReference type="InterPro" id="IPR000620">
    <property type="entry name" value="EamA_dom"/>
</dbReference>
<dbReference type="Proteomes" id="UP000179467">
    <property type="component" value="Unassembled WGS sequence"/>
</dbReference>
<dbReference type="Pfam" id="PF00892">
    <property type="entry name" value="EamA"/>
    <property type="match status" value="2"/>
</dbReference>
<keyword evidence="3 6" id="KW-0812">Transmembrane</keyword>
<dbReference type="SUPFAM" id="SSF103481">
    <property type="entry name" value="Multidrug resistance efflux transporter EmrE"/>
    <property type="match status" value="2"/>
</dbReference>
<protein>
    <submittedName>
        <fullName evidence="8">EamA-like transporter family protein</fullName>
    </submittedName>
</protein>
<evidence type="ECO:0000256" key="4">
    <source>
        <dbReference type="ARBA" id="ARBA00022989"/>
    </source>
</evidence>
<keyword evidence="5 6" id="KW-0472">Membrane</keyword>
<keyword evidence="4 6" id="KW-1133">Transmembrane helix</keyword>
<feature type="transmembrane region" description="Helical" evidence="6">
    <location>
        <begin position="154"/>
        <end position="177"/>
    </location>
</feature>
<accession>A0A1S1H8Q9</accession>
<feature type="domain" description="EamA" evidence="7">
    <location>
        <begin position="32"/>
        <end position="166"/>
    </location>
</feature>
<dbReference type="EMBL" id="MIPT01000001">
    <property type="protein sequence ID" value="OHT18487.1"/>
    <property type="molecule type" value="Genomic_DNA"/>
</dbReference>
<evidence type="ECO:0000256" key="1">
    <source>
        <dbReference type="ARBA" id="ARBA00004651"/>
    </source>
</evidence>
<evidence type="ECO:0000256" key="3">
    <source>
        <dbReference type="ARBA" id="ARBA00022692"/>
    </source>
</evidence>
<feature type="transmembrane region" description="Helical" evidence="6">
    <location>
        <begin position="32"/>
        <end position="52"/>
    </location>
</feature>
<feature type="domain" description="EamA" evidence="7">
    <location>
        <begin position="180"/>
        <end position="314"/>
    </location>
</feature>
<feature type="transmembrane region" description="Helical" evidence="6">
    <location>
        <begin position="240"/>
        <end position="261"/>
    </location>
</feature>
<keyword evidence="9" id="KW-1185">Reference proteome</keyword>
<gene>
    <name evidence="8" type="ORF">BHE75_00458</name>
</gene>
<feature type="transmembrane region" description="Helical" evidence="6">
    <location>
        <begin position="208"/>
        <end position="228"/>
    </location>
</feature>
<proteinExistence type="predicted"/>
<reference evidence="8 9" key="1">
    <citation type="submission" date="2016-09" db="EMBL/GenBank/DDBJ databases">
        <title>Metabolic pathway, cell adaptation mechanisms and a novel monoxygenase revealed through proteogenomic-transcription analysis of a Sphingomonas haloaromaticamans strain degrading the fungicide ortho-phenylphenol.</title>
        <authorList>
            <person name="Perruchon C."/>
            <person name="Papadopoulou E.S."/>
            <person name="Rousidou C."/>
            <person name="Vasileiadis S."/>
            <person name="Tanou G."/>
            <person name="Amoutzias G."/>
            <person name="Molassiotis A."/>
            <person name="Karpouzas D.G."/>
        </authorList>
    </citation>
    <scope>NUCLEOTIDE SEQUENCE [LARGE SCALE GENOMIC DNA]</scope>
    <source>
        <strain evidence="8 9">P3</strain>
    </source>
</reference>
<sequence length="323" mass="34619">MPMDRFRANPLAPRPFSRYAIDMTERSPALRAYAMLAFVMLFWAGNSIVGRAVRDDIPPFTLAFVRWTGALVILLPIAWRGLVRDKAALIAGWKPVLALGLIGVSGFNGLLYWGLHHTTATNGLLLQAATPALVLVCNALFFRDRAGGWQVAGVTLSTIGVLLVVTHADLGVLAGFRLGKGDILILGAVLAWSIYTSLLRIRPAISQASFLFATFLIAALAMLPLAVWEWHAAPPIHWHPAVIGAFAYVAILPSLIAYYLFNSAVEMIGAGRAGQTISLMPLFGAGLAAALLDEPLHGYHLAGMALILGGIAMTALLQRRPAP</sequence>
<keyword evidence="2" id="KW-1003">Cell membrane</keyword>
<dbReference type="PANTHER" id="PTHR32322:SF18">
    <property type="entry name" value="S-ADENOSYLMETHIONINE_S-ADENOSYLHOMOCYSTEINE TRANSPORTER"/>
    <property type="match status" value="1"/>
</dbReference>
<evidence type="ECO:0000256" key="5">
    <source>
        <dbReference type="ARBA" id="ARBA00023136"/>
    </source>
</evidence>
<feature type="transmembrane region" description="Helical" evidence="6">
    <location>
        <begin position="298"/>
        <end position="317"/>
    </location>
</feature>
<feature type="transmembrane region" description="Helical" evidence="6">
    <location>
        <begin position="95"/>
        <end position="115"/>
    </location>
</feature>
<feature type="transmembrane region" description="Helical" evidence="6">
    <location>
        <begin position="273"/>
        <end position="292"/>
    </location>
</feature>
<dbReference type="OrthoDB" id="9806889at2"/>
<evidence type="ECO:0000256" key="2">
    <source>
        <dbReference type="ARBA" id="ARBA00022475"/>
    </source>
</evidence>
<dbReference type="InterPro" id="IPR037185">
    <property type="entry name" value="EmrE-like"/>
</dbReference>
<dbReference type="PANTHER" id="PTHR32322">
    <property type="entry name" value="INNER MEMBRANE TRANSPORTER"/>
    <property type="match status" value="1"/>
</dbReference>
<evidence type="ECO:0000313" key="8">
    <source>
        <dbReference type="EMBL" id="OHT18487.1"/>
    </source>
</evidence>
<organism evidence="8 9">
    <name type="scientific">Edaphosphingomonas haloaromaticamans</name>
    <dbReference type="NCBI Taxonomy" id="653954"/>
    <lineage>
        <taxon>Bacteria</taxon>
        <taxon>Pseudomonadati</taxon>
        <taxon>Pseudomonadota</taxon>
        <taxon>Alphaproteobacteria</taxon>
        <taxon>Sphingomonadales</taxon>
        <taxon>Rhizorhabdaceae</taxon>
        <taxon>Edaphosphingomonas</taxon>
    </lineage>
</organism>
<name>A0A1S1H8Q9_9SPHN</name>
<feature type="transmembrane region" description="Helical" evidence="6">
    <location>
        <begin position="64"/>
        <end position="83"/>
    </location>
</feature>
<feature type="transmembrane region" description="Helical" evidence="6">
    <location>
        <begin position="121"/>
        <end position="142"/>
    </location>
</feature>
<evidence type="ECO:0000256" key="6">
    <source>
        <dbReference type="SAM" id="Phobius"/>
    </source>
</evidence>
<feature type="transmembrane region" description="Helical" evidence="6">
    <location>
        <begin position="183"/>
        <end position="201"/>
    </location>
</feature>
<comment type="caution">
    <text evidence="8">The sequence shown here is derived from an EMBL/GenBank/DDBJ whole genome shotgun (WGS) entry which is preliminary data.</text>
</comment>
<comment type="subcellular location">
    <subcellularLocation>
        <location evidence="1">Cell membrane</location>
        <topology evidence="1">Multi-pass membrane protein</topology>
    </subcellularLocation>
</comment>
<evidence type="ECO:0000259" key="7">
    <source>
        <dbReference type="Pfam" id="PF00892"/>
    </source>
</evidence>
<dbReference type="InterPro" id="IPR050638">
    <property type="entry name" value="AA-Vitamin_Transporters"/>
</dbReference>
<dbReference type="AlphaFoldDB" id="A0A1S1H8Q9"/>